<sequence>MLAQEFVYKGPENTVITARSMDWKDEIDANIWVFPRGIDRSGNVGNASEKWTSKYGSVIASAWDIATTDGMNEKGLVANVLWLVESQYPQFNLVYYFETTKTPNTFWVDLKKIDFGKNAKTKRLSVSKNETYAGETSQLFSDTKPFTFVGI</sequence>
<dbReference type="PANTHER" id="PTHR35527">
    <property type="entry name" value="CHOLOYLGLYCINE HYDROLASE"/>
    <property type="match status" value="1"/>
</dbReference>
<keyword evidence="2" id="KW-0378">Hydrolase</keyword>
<dbReference type="Gene3D" id="3.60.60.10">
    <property type="entry name" value="Penicillin V Acylase, Chain A"/>
    <property type="match status" value="2"/>
</dbReference>
<evidence type="ECO:0000256" key="1">
    <source>
        <dbReference type="ARBA" id="ARBA00006625"/>
    </source>
</evidence>
<dbReference type="InterPro" id="IPR029055">
    <property type="entry name" value="Ntn_hydrolases_N"/>
</dbReference>
<reference evidence="4 5" key="1">
    <citation type="submission" date="2018-06" db="EMBL/GenBank/DDBJ databases">
        <authorList>
            <consortium name="Pathogen Informatics"/>
            <person name="Doyle S."/>
        </authorList>
    </citation>
    <scope>NUCLEOTIDE SEQUENCE [LARGE SCALE GENOMIC DNA]</scope>
    <source>
        <strain evidence="4 5">NCTC13456</strain>
    </source>
</reference>
<evidence type="ECO:0000259" key="3">
    <source>
        <dbReference type="Pfam" id="PF02275"/>
    </source>
</evidence>
<dbReference type="GO" id="GO:0016787">
    <property type="term" value="F:hydrolase activity"/>
    <property type="evidence" value="ECO:0007669"/>
    <property type="project" value="UniProtKB-KW"/>
</dbReference>
<dbReference type="PANTHER" id="PTHR35527:SF2">
    <property type="entry name" value="HYDROLASE"/>
    <property type="match status" value="1"/>
</dbReference>
<dbReference type="InterPro" id="IPR029132">
    <property type="entry name" value="CBAH/NAAA_C"/>
</dbReference>
<evidence type="ECO:0000313" key="4">
    <source>
        <dbReference type="EMBL" id="STD58662.1"/>
    </source>
</evidence>
<dbReference type="AlphaFoldDB" id="A0A376GH14"/>
<gene>
    <name evidence="4" type="ORF">NCTC13456_02286</name>
</gene>
<dbReference type="InterPro" id="IPR052193">
    <property type="entry name" value="Peptidase_C59"/>
</dbReference>
<feature type="domain" description="Choloylglycine hydrolase/NAAA C-terminal" evidence="3">
    <location>
        <begin position="12"/>
        <end position="85"/>
    </location>
</feature>
<evidence type="ECO:0000256" key="2">
    <source>
        <dbReference type="ARBA" id="ARBA00022801"/>
    </source>
</evidence>
<protein>
    <submittedName>
        <fullName evidence="4">Penicillin V acylase and related amidases</fullName>
    </submittedName>
</protein>
<organism evidence="4 5">
    <name type="scientific">Empedobacter falsenii</name>
    <dbReference type="NCBI Taxonomy" id="343874"/>
    <lineage>
        <taxon>Bacteria</taxon>
        <taxon>Pseudomonadati</taxon>
        <taxon>Bacteroidota</taxon>
        <taxon>Flavobacteriia</taxon>
        <taxon>Flavobacteriales</taxon>
        <taxon>Weeksellaceae</taxon>
        <taxon>Empedobacter</taxon>
    </lineage>
</organism>
<accession>A0A376GH14</accession>
<dbReference type="Pfam" id="PF02275">
    <property type="entry name" value="CBAH"/>
    <property type="match status" value="1"/>
</dbReference>
<evidence type="ECO:0000313" key="5">
    <source>
        <dbReference type="Proteomes" id="UP000254737"/>
    </source>
</evidence>
<dbReference type="EMBL" id="UFXS01000001">
    <property type="protein sequence ID" value="STD58662.1"/>
    <property type="molecule type" value="Genomic_DNA"/>
</dbReference>
<name>A0A376GH14_9FLAO</name>
<comment type="similarity">
    <text evidence="1">Belongs to the peptidase C59 family.</text>
</comment>
<dbReference type="SUPFAM" id="SSF56235">
    <property type="entry name" value="N-terminal nucleophile aminohydrolases (Ntn hydrolases)"/>
    <property type="match status" value="1"/>
</dbReference>
<proteinExistence type="inferred from homology"/>
<dbReference type="Proteomes" id="UP000254737">
    <property type="component" value="Unassembled WGS sequence"/>
</dbReference>